<keyword evidence="1" id="KW-0808">Transferase</keyword>
<protein>
    <recommendedName>
        <fullName evidence="1">DNA-directed RNA polymerase subunit Rpo8</fullName>
        <ecNumber evidence="1">2.7.7.6</ecNumber>
    </recommendedName>
    <alternativeName>
        <fullName evidence="1">DNA-directed RNA polymerase, subunit G</fullName>
    </alternativeName>
</protein>
<dbReference type="EC" id="2.7.7.6" evidence="1"/>
<evidence type="ECO:0000256" key="1">
    <source>
        <dbReference type="HAMAP-Rule" id="MF_00866"/>
    </source>
</evidence>
<dbReference type="EMBL" id="DSFH01000012">
    <property type="protein sequence ID" value="HEW63522.1"/>
    <property type="molecule type" value="Genomic_DNA"/>
</dbReference>
<evidence type="ECO:0000313" key="2">
    <source>
        <dbReference type="EMBL" id="HEW63522.1"/>
    </source>
</evidence>
<keyword evidence="1" id="KW-0963">Cytoplasm</keyword>
<keyword evidence="1" id="KW-0240">DNA-directed RNA polymerase</keyword>
<keyword evidence="1" id="KW-0548">Nucleotidyltransferase</keyword>
<proteinExistence type="inferred from homology"/>
<dbReference type="Gene3D" id="2.40.50.140">
    <property type="entry name" value="Nucleic acid-binding proteins"/>
    <property type="match status" value="1"/>
</dbReference>
<dbReference type="InterPro" id="IPR012340">
    <property type="entry name" value="NA-bd_OB-fold"/>
</dbReference>
<accession>A0A7C2VQ05</accession>
<comment type="catalytic activity">
    <reaction evidence="1">
        <text>RNA(n) + a ribonucleoside 5'-triphosphate = RNA(n+1) + diphosphate</text>
        <dbReference type="Rhea" id="RHEA:21248"/>
        <dbReference type="Rhea" id="RHEA-COMP:14527"/>
        <dbReference type="Rhea" id="RHEA-COMP:17342"/>
        <dbReference type="ChEBI" id="CHEBI:33019"/>
        <dbReference type="ChEBI" id="CHEBI:61557"/>
        <dbReference type="ChEBI" id="CHEBI:140395"/>
        <dbReference type="EC" id="2.7.7.6"/>
    </reaction>
</comment>
<dbReference type="HAMAP" id="MF_00866">
    <property type="entry name" value="RNApol_arch_Rpo8"/>
    <property type="match status" value="1"/>
</dbReference>
<dbReference type="InterPro" id="IPR031555">
    <property type="entry name" value="RNA_pol_Rpo8"/>
</dbReference>
<organism evidence="2">
    <name type="scientific">Fervidicoccus fontis</name>
    <dbReference type="NCBI Taxonomy" id="683846"/>
    <lineage>
        <taxon>Archaea</taxon>
        <taxon>Thermoproteota</taxon>
        <taxon>Thermoprotei</taxon>
        <taxon>Fervidicoccales</taxon>
        <taxon>Fervidicoccaceae</taxon>
        <taxon>Fervidicoccus</taxon>
    </lineage>
</organism>
<dbReference type="AlphaFoldDB" id="A0A7C2VQ05"/>
<comment type="function">
    <text evidence="1">DNA-dependent RNA polymerase (RNAP) catalyzes the transcription of DNA into RNA using the four ribonucleoside triphosphates as substrates.</text>
</comment>
<dbReference type="GO" id="GO:0006351">
    <property type="term" value="P:DNA-templated transcription"/>
    <property type="evidence" value="ECO:0007669"/>
    <property type="project" value="UniProtKB-UniRule"/>
</dbReference>
<comment type="similarity">
    <text evidence="1">Belongs to the archaeal Rpo8 RNA polymerase subunit family.</text>
</comment>
<comment type="caution">
    <text evidence="2">The sequence shown here is derived from an EMBL/GenBank/DDBJ whole genome shotgun (WGS) entry which is preliminary data.</text>
</comment>
<dbReference type="GO" id="GO:0003899">
    <property type="term" value="F:DNA-directed RNA polymerase activity"/>
    <property type="evidence" value="ECO:0007669"/>
    <property type="project" value="UniProtKB-UniRule"/>
</dbReference>
<dbReference type="GO" id="GO:0005737">
    <property type="term" value="C:cytoplasm"/>
    <property type="evidence" value="ECO:0007669"/>
    <property type="project" value="UniProtKB-SubCell"/>
</dbReference>
<keyword evidence="1" id="KW-0804">Transcription</keyword>
<reference evidence="2" key="1">
    <citation type="journal article" date="2020" name="mSystems">
        <title>Genome- and Community-Level Interaction Insights into Carbon Utilization and Element Cycling Functions of Hydrothermarchaeota in Hydrothermal Sediment.</title>
        <authorList>
            <person name="Zhou Z."/>
            <person name="Liu Y."/>
            <person name="Xu W."/>
            <person name="Pan J."/>
            <person name="Luo Z.H."/>
            <person name="Li M."/>
        </authorList>
    </citation>
    <scope>NUCLEOTIDE SEQUENCE [LARGE SCALE GENOMIC DNA]</scope>
    <source>
        <strain evidence="2">SpSt-1261</strain>
    </source>
</reference>
<comment type="subcellular location">
    <subcellularLocation>
        <location evidence="1">Cytoplasm</location>
    </subcellularLocation>
</comment>
<comment type="subunit">
    <text evidence="1">Part of the RNA polymerase complex.</text>
</comment>
<dbReference type="Pfam" id="PF16992">
    <property type="entry name" value="RNA_pol_RpbG"/>
    <property type="match status" value="1"/>
</dbReference>
<sequence length="124" mass="14450">MRCNVKLKWEYLEIVDTKPSIIPTITIITARNEKIELTFEVSEKFGISYKKGEKIFLEFSREKIKPSSSFAFCGKTTLFSIKEEKDNSKVYLFSSGGFIIRLVSRQELQGLNITEDYFFCIDKH</sequence>
<gene>
    <name evidence="1" type="primary">rpo8</name>
    <name evidence="1" type="synonym">rpoG</name>
    <name evidence="2" type="ORF">ENO39_00465</name>
</gene>
<dbReference type="GO" id="GO:0000428">
    <property type="term" value="C:DNA-directed RNA polymerase complex"/>
    <property type="evidence" value="ECO:0007669"/>
    <property type="project" value="UniProtKB-KW"/>
</dbReference>
<name>A0A7C2VQ05_9CREN</name>
<dbReference type="Proteomes" id="UP000886076">
    <property type="component" value="Unassembled WGS sequence"/>
</dbReference>